<accession>A0A9N9EQJ1</accession>
<dbReference type="Proteomes" id="UP000789759">
    <property type="component" value="Unassembled WGS sequence"/>
</dbReference>
<proteinExistence type="predicted"/>
<gene>
    <name evidence="1" type="ORF">CPELLU_LOCUS10801</name>
</gene>
<name>A0A9N9EQJ1_9GLOM</name>
<dbReference type="AlphaFoldDB" id="A0A9N9EQJ1"/>
<reference evidence="1" key="1">
    <citation type="submission" date="2021-06" db="EMBL/GenBank/DDBJ databases">
        <authorList>
            <person name="Kallberg Y."/>
            <person name="Tangrot J."/>
            <person name="Rosling A."/>
        </authorList>
    </citation>
    <scope>NUCLEOTIDE SEQUENCE</scope>
    <source>
        <strain evidence="1">FL966</strain>
    </source>
</reference>
<comment type="caution">
    <text evidence="1">The sequence shown here is derived from an EMBL/GenBank/DDBJ whole genome shotgun (WGS) entry which is preliminary data.</text>
</comment>
<evidence type="ECO:0000313" key="1">
    <source>
        <dbReference type="EMBL" id="CAG8681250.1"/>
    </source>
</evidence>
<dbReference type="EMBL" id="CAJVQA010009111">
    <property type="protein sequence ID" value="CAG8681250.1"/>
    <property type="molecule type" value="Genomic_DNA"/>
</dbReference>
<organism evidence="1 2">
    <name type="scientific">Cetraspora pellucida</name>
    <dbReference type="NCBI Taxonomy" id="1433469"/>
    <lineage>
        <taxon>Eukaryota</taxon>
        <taxon>Fungi</taxon>
        <taxon>Fungi incertae sedis</taxon>
        <taxon>Mucoromycota</taxon>
        <taxon>Glomeromycotina</taxon>
        <taxon>Glomeromycetes</taxon>
        <taxon>Diversisporales</taxon>
        <taxon>Gigasporaceae</taxon>
        <taxon>Cetraspora</taxon>
    </lineage>
</organism>
<sequence length="158" mass="18098">IGMPVTTVPGPLLSRLLICNSIKPDILALALNICLRPLKAKSPLILDQSNSKNHMRSDKKNLNYALTSERRAEEQKQQVIKLGETAKHKLPSPLKLNILREERRFYLNSLMALIQPYVVTSKYNWIVVSVTGFVNFIRIKLTVEFKQNLFEYVVGKKH</sequence>
<feature type="non-terminal residue" evidence="1">
    <location>
        <position position="1"/>
    </location>
</feature>
<protein>
    <submittedName>
        <fullName evidence="1">1909_t:CDS:1</fullName>
    </submittedName>
</protein>
<keyword evidence="2" id="KW-1185">Reference proteome</keyword>
<evidence type="ECO:0000313" key="2">
    <source>
        <dbReference type="Proteomes" id="UP000789759"/>
    </source>
</evidence>